<dbReference type="RefSeq" id="WP_242925929.1">
    <property type="nucleotide sequence ID" value="NZ_CP094241.1"/>
</dbReference>
<proteinExistence type="predicted"/>
<feature type="transmembrane region" description="Helical" evidence="1">
    <location>
        <begin position="6"/>
        <end position="25"/>
    </location>
</feature>
<keyword evidence="1" id="KW-0472">Membrane</keyword>
<keyword evidence="1" id="KW-1133">Transmembrane helix</keyword>
<name>A0ABY3Y6V3_9NEIS</name>
<dbReference type="EMBL" id="CP094241">
    <property type="protein sequence ID" value="UNV84799.1"/>
    <property type="molecule type" value="Genomic_DNA"/>
</dbReference>
<sequence length="254" mass="30572">MFKKCIIFILIIISFLLIFLSNNYWTDQKPYTYWLYNTVTPEQYDLANNVGYEYTKQNNETVKQFISENINLLSNLKRLEDFEEDSLFYVQRNVPKETDVPVTSATLHYTYVIKKPNNAERGIFAYYYSYLFRNDEKSLWNKVWIYVDMENIFSFTPKDFQDVGLNFKRKYYLQDLPREEQIKYDLTLTVFDDMTDQKVYDHIAPTNYAFYEFETVRNGHKLKATFVVSMKKEFENKASGLPLSWHTLYITRES</sequence>
<evidence type="ECO:0000313" key="3">
    <source>
        <dbReference type="Proteomes" id="UP000829455"/>
    </source>
</evidence>
<evidence type="ECO:0000256" key="1">
    <source>
        <dbReference type="SAM" id="Phobius"/>
    </source>
</evidence>
<accession>A0ABY3Y6V3</accession>
<dbReference type="Proteomes" id="UP000829455">
    <property type="component" value="Chromosome"/>
</dbReference>
<keyword evidence="3" id="KW-1185">Reference proteome</keyword>
<protein>
    <submittedName>
        <fullName evidence="2">Uncharacterized protein</fullName>
    </submittedName>
</protein>
<gene>
    <name evidence="2" type="ORF">MON40_12480</name>
</gene>
<keyword evidence="1" id="KW-0812">Transmembrane</keyword>
<evidence type="ECO:0000313" key="2">
    <source>
        <dbReference type="EMBL" id="UNV84799.1"/>
    </source>
</evidence>
<reference evidence="2 3" key="1">
    <citation type="submission" date="2022-03" db="EMBL/GenBank/DDBJ databases">
        <title>Genome sequencing of Neisseria macacae.</title>
        <authorList>
            <person name="Baek M.-G."/>
        </authorList>
    </citation>
    <scope>NUCLEOTIDE SEQUENCE [LARGE SCALE GENOMIC DNA]</scope>
    <source>
        <strain evidence="2 3">ATCC 33926</strain>
    </source>
</reference>
<organism evidence="2 3">
    <name type="scientific">Neisseria macacae ATCC 33926</name>
    <dbReference type="NCBI Taxonomy" id="997348"/>
    <lineage>
        <taxon>Bacteria</taxon>
        <taxon>Pseudomonadati</taxon>
        <taxon>Pseudomonadota</taxon>
        <taxon>Betaproteobacteria</taxon>
        <taxon>Neisseriales</taxon>
        <taxon>Neisseriaceae</taxon>
        <taxon>Neisseria</taxon>
    </lineage>
</organism>